<accession>A0A3N0WZR1</accession>
<evidence type="ECO:0000313" key="5">
    <source>
        <dbReference type="Proteomes" id="UP000270224"/>
    </source>
</evidence>
<dbReference type="Pfam" id="PF06078">
    <property type="entry name" value="DUF937"/>
    <property type="match status" value="1"/>
</dbReference>
<evidence type="ECO:0000259" key="3">
    <source>
        <dbReference type="PROSITE" id="PS51123"/>
    </source>
</evidence>
<dbReference type="InterPro" id="IPR036737">
    <property type="entry name" value="OmpA-like_sf"/>
</dbReference>
<dbReference type="RefSeq" id="WP_123264508.1">
    <property type="nucleotide sequence ID" value="NZ_RJUG01000001.1"/>
</dbReference>
<dbReference type="SUPFAM" id="SSF103088">
    <property type="entry name" value="OmpA-like"/>
    <property type="match status" value="1"/>
</dbReference>
<evidence type="ECO:0000256" key="1">
    <source>
        <dbReference type="PROSITE-ProRule" id="PRU00473"/>
    </source>
</evidence>
<comment type="caution">
    <text evidence="4">The sequence shown here is derived from an EMBL/GenBank/DDBJ whole genome shotgun (WGS) entry which is preliminary data.</text>
</comment>
<keyword evidence="1" id="KW-0472">Membrane</keyword>
<dbReference type="CDD" id="cd07185">
    <property type="entry name" value="OmpA_C-like"/>
    <property type="match status" value="1"/>
</dbReference>
<reference evidence="5" key="1">
    <citation type="submission" date="2018-11" db="EMBL/GenBank/DDBJ databases">
        <title>Proposal to divide the Flavobacteriaceae and reorganize its genera based on Amino Acid Identity values calculated from whole genome sequences.</title>
        <authorList>
            <person name="Nicholson A.C."/>
            <person name="Gulvik C.A."/>
            <person name="Whitney A.M."/>
            <person name="Humrighouse B.W."/>
            <person name="Bell M."/>
            <person name="Holmens B."/>
            <person name="Steigerwalt A."/>
            <person name="Villarma A."/>
            <person name="Sheth M."/>
            <person name="Batra D."/>
            <person name="Pryor J."/>
            <person name="Bernardet J.-F."/>
            <person name="Hugo C."/>
            <person name="Kampfer P."/>
            <person name="Newman J."/>
            <person name="Mcquiston J.R."/>
        </authorList>
    </citation>
    <scope>NUCLEOTIDE SEQUENCE [LARGE SCALE GENOMIC DNA]</scope>
    <source>
        <strain evidence="5">H3056</strain>
    </source>
</reference>
<dbReference type="Proteomes" id="UP000270224">
    <property type="component" value="Unassembled WGS sequence"/>
</dbReference>
<dbReference type="Pfam" id="PF00691">
    <property type="entry name" value="OmpA"/>
    <property type="match status" value="1"/>
</dbReference>
<evidence type="ECO:0000256" key="2">
    <source>
        <dbReference type="SAM" id="MobiDB-lite"/>
    </source>
</evidence>
<dbReference type="PROSITE" id="PS51123">
    <property type="entry name" value="OMPA_2"/>
    <property type="match status" value="1"/>
</dbReference>
<dbReference type="GO" id="GO:0016020">
    <property type="term" value="C:membrane"/>
    <property type="evidence" value="ECO:0007669"/>
    <property type="project" value="UniProtKB-UniRule"/>
</dbReference>
<gene>
    <name evidence="4" type="ORF">EGI11_00465</name>
</gene>
<dbReference type="EMBL" id="RJUG01000001">
    <property type="protein sequence ID" value="ROI10415.1"/>
    <property type="molecule type" value="Genomic_DNA"/>
</dbReference>
<feature type="domain" description="OmpA-like" evidence="3">
    <location>
        <begin position="322"/>
        <end position="439"/>
    </location>
</feature>
<dbReference type="PANTHER" id="PTHR30329">
    <property type="entry name" value="STATOR ELEMENT OF FLAGELLAR MOTOR COMPLEX"/>
    <property type="match status" value="1"/>
</dbReference>
<dbReference type="PANTHER" id="PTHR30329:SF21">
    <property type="entry name" value="LIPOPROTEIN YIAD-RELATED"/>
    <property type="match status" value="1"/>
</dbReference>
<dbReference type="InterPro" id="IPR006665">
    <property type="entry name" value="OmpA-like"/>
</dbReference>
<dbReference type="InterPro" id="IPR050330">
    <property type="entry name" value="Bact_OuterMem_StrucFunc"/>
</dbReference>
<name>A0A3N0WZR1_9FLAO</name>
<dbReference type="Gene3D" id="3.30.1330.60">
    <property type="entry name" value="OmpA-like domain"/>
    <property type="match status" value="1"/>
</dbReference>
<feature type="region of interest" description="Disordered" evidence="2">
    <location>
        <begin position="198"/>
        <end position="219"/>
    </location>
</feature>
<protein>
    <submittedName>
        <fullName evidence="4">DUF937 domain-containing protein</fullName>
    </submittedName>
</protein>
<dbReference type="AlphaFoldDB" id="A0A3N0WZR1"/>
<evidence type="ECO:0000313" key="4">
    <source>
        <dbReference type="EMBL" id="ROI10415.1"/>
    </source>
</evidence>
<feature type="compositionally biased region" description="Low complexity" evidence="2">
    <location>
        <begin position="208"/>
        <end position="219"/>
    </location>
</feature>
<feature type="compositionally biased region" description="Basic and acidic residues" evidence="2">
    <location>
        <begin position="198"/>
        <end position="207"/>
    </location>
</feature>
<dbReference type="OrthoDB" id="9782229at2"/>
<sequence>MALNIIDLIKGQLGPSLISQASTQYGESESGISKAISALLPAVVGGMANNANRPEVIDGIRGASSSDLLGNLLGSTTGNSTISSILSAIFGDKMSGVVNSVSSYSGVNNSTSSSLLNMVVAAAVGTISKYAADNNLGENGITNLLQDQKGIVSSLLPAGLSLASLGIGDAYNTTDSERVTAATATAATTATTSTYDQPKVDVTRAGETHVTTEPTTTDEGGSIWKWLLPLLLLLLAGWFLWKQCDKEPDQTTTTTTDSTYVDSDTAITTTTMNDSSMVGTTGTMSDIDLNGKKLRGYENGMEASMITFLKSDGYKNAADDAALKDKWYSFDNVNFKMGSATELEPGSEGQIQNLADILKAYPDAKIKIGGYTDNTGDAAANKKLSQQRADFIKSELTKLGVGAQITGAEGYGSEFATVAANASDAERAVDRKMAVRFTK</sequence>
<organism evidence="4 5">
    <name type="scientific">Kaistella daneshvariae</name>
    <dbReference type="NCBI Taxonomy" id="2487074"/>
    <lineage>
        <taxon>Bacteria</taxon>
        <taxon>Pseudomonadati</taxon>
        <taxon>Bacteroidota</taxon>
        <taxon>Flavobacteriia</taxon>
        <taxon>Flavobacteriales</taxon>
        <taxon>Weeksellaceae</taxon>
        <taxon>Chryseobacterium group</taxon>
        <taxon>Kaistella</taxon>
    </lineage>
</organism>
<dbReference type="InterPro" id="IPR009282">
    <property type="entry name" value="DUF937"/>
</dbReference>
<proteinExistence type="predicted"/>